<proteinExistence type="predicted"/>
<organism evidence="3 4">
    <name type="scientific">Polyangium jinanense</name>
    <dbReference type="NCBI Taxonomy" id="2829994"/>
    <lineage>
        <taxon>Bacteria</taxon>
        <taxon>Pseudomonadati</taxon>
        <taxon>Myxococcota</taxon>
        <taxon>Polyangia</taxon>
        <taxon>Polyangiales</taxon>
        <taxon>Polyangiaceae</taxon>
        <taxon>Polyangium</taxon>
    </lineage>
</organism>
<sequence length="826" mass="82468">MSNRSIARAAHLVVLALALALVALVPRAARAATNVTGGNVINQTWTPAGSPYIVSGDVTVPEGAFLTIQAGTVVQFANGDAQAAGLDSARTEITAKGQLNVNGTAASPVTFAAQSGSGAGIWYGIVVESTGVATIANATMTNASYAIRSSATAMGLAVSNTVINSSTYGAYLEAGTPTLTNVEANGGSYGFYVTGATSATVSGCAAKNNSSAGIYVVPSSGTTTNSFAGCLVQGSGTYGVRTGASSGATSTVNVTDSTLHGNGTYGVYVFAATGGSTTVNVKSSNVTGLASSPQQYGIYRVTANGTTAVTTTYSNVWGSSSADYSSAAAGTGCFSANPLYVSVPTNMRLTSNSPSRFAGDAGGDLGPLDYTNDATPGYHGTLWVNTTLTLAGSPYTLAGDMTVGPSAKLTIEPGVVVNFSNGDLMGSGDDTARGEIRVNGTLDALGTSASPITLRATTVGAGNWYGVVVPSTSKGATLTNVNLQYGSYAVRSAANGSLLSLTNVASDSSTYGVYLEAGTPTLTNVTANNGSYGFYVTGATSATVSGCTSKNNTSAGIYVVPSSGITTNSFTGCLVQGSGTYGVRTGASSGATSTVNITDSTLHGNGTYGVYVFAATGGSTTVNVKSSNVTGLASSPQQYGIYRVTANGTTAVTTTYSNVWGSSSADYSSAAAGTGCFSANPLYVSVPTNMRLTSNSPSRFAGDAGGDLGPLDYTNDATPGYHGTLWVNTTLTLAGSPYTIAGDMTVGPSAKLTIEPGVVVNFSNGDLMGSGDDTARGEIRVNGTLDALGTSASPITLRATTVGTGNWYGVVVPSTSKGATLTNVNL</sequence>
<dbReference type="EMBL" id="JAGTJJ010000012">
    <property type="protein sequence ID" value="MDC3983289.1"/>
    <property type="molecule type" value="Genomic_DNA"/>
</dbReference>
<dbReference type="InterPro" id="IPR011050">
    <property type="entry name" value="Pectin_lyase_fold/virulence"/>
</dbReference>
<evidence type="ECO:0000313" key="3">
    <source>
        <dbReference type="EMBL" id="MDC3983289.1"/>
    </source>
</evidence>
<feature type="domain" description="Right handed beta helix" evidence="2">
    <location>
        <begin position="466"/>
        <end position="623"/>
    </location>
</feature>
<reference evidence="3 4" key="1">
    <citation type="submission" date="2021-04" db="EMBL/GenBank/DDBJ databases">
        <title>Genome analysis of Polyangium sp.</title>
        <authorList>
            <person name="Li Y."/>
            <person name="Wang J."/>
        </authorList>
    </citation>
    <scope>NUCLEOTIDE SEQUENCE [LARGE SCALE GENOMIC DNA]</scope>
    <source>
        <strain evidence="3 4">SDU14</strain>
    </source>
</reference>
<dbReference type="RefSeq" id="WP_272458791.1">
    <property type="nucleotide sequence ID" value="NZ_JAGTJJ010000012.1"/>
</dbReference>
<dbReference type="InterPro" id="IPR006626">
    <property type="entry name" value="PbH1"/>
</dbReference>
<feature type="chain" id="PRO_5040911427" evidence="1">
    <location>
        <begin position="32"/>
        <end position="826"/>
    </location>
</feature>
<feature type="non-terminal residue" evidence="3">
    <location>
        <position position="826"/>
    </location>
</feature>
<dbReference type="SUPFAM" id="SSF51126">
    <property type="entry name" value="Pectin lyase-like"/>
    <property type="match status" value="2"/>
</dbReference>
<name>A0A9X3X304_9BACT</name>
<keyword evidence="1" id="KW-0732">Signal</keyword>
<feature type="domain" description="Right handed beta helix" evidence="2">
    <location>
        <begin position="123"/>
        <end position="280"/>
    </location>
</feature>
<keyword evidence="4" id="KW-1185">Reference proteome</keyword>
<feature type="signal peptide" evidence="1">
    <location>
        <begin position="1"/>
        <end position="31"/>
    </location>
</feature>
<comment type="caution">
    <text evidence="3">The sequence shown here is derived from an EMBL/GenBank/DDBJ whole genome shotgun (WGS) entry which is preliminary data.</text>
</comment>
<dbReference type="Pfam" id="PF13229">
    <property type="entry name" value="Beta_helix"/>
    <property type="match status" value="2"/>
</dbReference>
<evidence type="ECO:0000313" key="4">
    <source>
        <dbReference type="Proteomes" id="UP001151081"/>
    </source>
</evidence>
<dbReference type="AlphaFoldDB" id="A0A9X3X304"/>
<dbReference type="Gene3D" id="2.160.20.10">
    <property type="entry name" value="Single-stranded right-handed beta-helix, Pectin lyase-like"/>
    <property type="match status" value="2"/>
</dbReference>
<evidence type="ECO:0000256" key="1">
    <source>
        <dbReference type="SAM" id="SignalP"/>
    </source>
</evidence>
<gene>
    <name evidence="3" type="ORF">KEG57_22445</name>
</gene>
<evidence type="ECO:0000259" key="2">
    <source>
        <dbReference type="Pfam" id="PF13229"/>
    </source>
</evidence>
<dbReference type="Proteomes" id="UP001151081">
    <property type="component" value="Unassembled WGS sequence"/>
</dbReference>
<dbReference type="InterPro" id="IPR012334">
    <property type="entry name" value="Pectin_lyas_fold"/>
</dbReference>
<dbReference type="SMART" id="SM00710">
    <property type="entry name" value="PbH1"/>
    <property type="match status" value="10"/>
</dbReference>
<accession>A0A9X3X304</accession>
<protein>
    <submittedName>
        <fullName evidence="3">Right-handed parallel beta-helix repeat-containing protein</fullName>
    </submittedName>
</protein>
<dbReference type="InterPro" id="IPR039448">
    <property type="entry name" value="Beta_helix"/>
</dbReference>